<dbReference type="Gene3D" id="1.10.287.130">
    <property type="match status" value="1"/>
</dbReference>
<keyword evidence="8" id="KW-0812">Transmembrane</keyword>
<feature type="chain" id="PRO_5014251877" description="histidine kinase" evidence="9">
    <location>
        <begin position="18"/>
        <end position="706"/>
    </location>
</feature>
<organism evidence="11 13">
    <name type="scientific">Bacteroides uniformis</name>
    <dbReference type="NCBI Taxonomy" id="820"/>
    <lineage>
        <taxon>Bacteria</taxon>
        <taxon>Pseudomonadati</taxon>
        <taxon>Bacteroidota</taxon>
        <taxon>Bacteroidia</taxon>
        <taxon>Bacteroidales</taxon>
        <taxon>Bacteroidaceae</taxon>
        <taxon>Bacteroides</taxon>
    </lineage>
</organism>
<keyword evidence="5 11" id="KW-0418">Kinase</keyword>
<dbReference type="Gene3D" id="3.30.565.10">
    <property type="entry name" value="Histidine kinase-like ATPase, C-terminal domain"/>
    <property type="match status" value="1"/>
</dbReference>
<dbReference type="SMART" id="SM00388">
    <property type="entry name" value="HisKA"/>
    <property type="match status" value="1"/>
</dbReference>
<feature type="coiled-coil region" evidence="7">
    <location>
        <begin position="335"/>
        <end position="415"/>
    </location>
</feature>
<evidence type="ECO:0000256" key="7">
    <source>
        <dbReference type="SAM" id="Coils"/>
    </source>
</evidence>
<dbReference type="AlphaFoldDB" id="A0A174KSK1"/>
<dbReference type="GO" id="GO:0000155">
    <property type="term" value="F:phosphorelay sensor kinase activity"/>
    <property type="evidence" value="ECO:0007669"/>
    <property type="project" value="InterPro"/>
</dbReference>
<name>A0A174KSK1_BACUN</name>
<evidence type="ECO:0000313" key="11">
    <source>
        <dbReference type="EMBL" id="CUP13396.1"/>
    </source>
</evidence>
<accession>A0A174KSK1</accession>
<evidence type="ECO:0000313" key="14">
    <source>
        <dbReference type="Proteomes" id="UP000095788"/>
    </source>
</evidence>
<protein>
    <recommendedName>
        <fullName evidence="2">histidine kinase</fullName>
        <ecNumber evidence="2">2.7.13.3</ecNumber>
    </recommendedName>
</protein>
<dbReference type="InterPro" id="IPR036890">
    <property type="entry name" value="HATPase_C_sf"/>
</dbReference>
<dbReference type="Gene3D" id="1.25.40.10">
    <property type="entry name" value="Tetratricopeptide repeat domain"/>
    <property type="match status" value="1"/>
</dbReference>
<dbReference type="SUPFAM" id="SSF47384">
    <property type="entry name" value="Homodimeric domain of signal transducing histidine kinase"/>
    <property type="match status" value="1"/>
</dbReference>
<keyword evidence="8" id="KW-0472">Membrane</keyword>
<keyword evidence="9" id="KW-0732">Signal</keyword>
<keyword evidence="3" id="KW-0597">Phosphoprotein</keyword>
<dbReference type="SUPFAM" id="SSF48452">
    <property type="entry name" value="TPR-like"/>
    <property type="match status" value="1"/>
</dbReference>
<dbReference type="PANTHER" id="PTHR43711">
    <property type="entry name" value="TWO-COMPONENT HISTIDINE KINASE"/>
    <property type="match status" value="1"/>
</dbReference>
<dbReference type="InterPro" id="IPR003594">
    <property type="entry name" value="HATPase_dom"/>
</dbReference>
<dbReference type="EMBL" id="CZAO01000003">
    <property type="protein sequence ID" value="CUP13396.1"/>
    <property type="molecule type" value="Genomic_DNA"/>
</dbReference>
<dbReference type="SUPFAM" id="SSF55874">
    <property type="entry name" value="ATPase domain of HSP90 chaperone/DNA topoisomerase II/histidine kinase"/>
    <property type="match status" value="1"/>
</dbReference>
<evidence type="ECO:0000259" key="10">
    <source>
        <dbReference type="PROSITE" id="PS50109"/>
    </source>
</evidence>
<dbReference type="InterPro" id="IPR004358">
    <property type="entry name" value="Sig_transdc_His_kin-like_C"/>
</dbReference>
<keyword evidence="6" id="KW-0902">Two-component regulatory system</keyword>
<proteinExistence type="predicted"/>
<feature type="domain" description="Histidine kinase" evidence="10">
    <location>
        <begin position="481"/>
        <end position="697"/>
    </location>
</feature>
<dbReference type="InterPro" id="IPR003661">
    <property type="entry name" value="HisK_dim/P_dom"/>
</dbReference>
<dbReference type="InterPro" id="IPR050736">
    <property type="entry name" value="Sensor_HK_Regulatory"/>
</dbReference>
<evidence type="ECO:0000313" key="12">
    <source>
        <dbReference type="EMBL" id="CUP99515.1"/>
    </source>
</evidence>
<dbReference type="PROSITE" id="PS50109">
    <property type="entry name" value="HIS_KIN"/>
    <property type="match status" value="1"/>
</dbReference>
<dbReference type="EMBL" id="CZBF01000004">
    <property type="protein sequence ID" value="CUP99515.1"/>
    <property type="molecule type" value="Genomic_DNA"/>
</dbReference>
<evidence type="ECO:0000256" key="1">
    <source>
        <dbReference type="ARBA" id="ARBA00000085"/>
    </source>
</evidence>
<dbReference type="Proteomes" id="UP000095766">
    <property type="component" value="Unassembled WGS sequence"/>
</dbReference>
<gene>
    <name evidence="11" type="primary">luxQ_1</name>
    <name evidence="12" type="synonym">luxQ_5</name>
    <name evidence="11" type="ORF">ERS852510_00919</name>
    <name evidence="12" type="ORF">ERS852554_02523</name>
</gene>
<dbReference type="PANTHER" id="PTHR43711:SF26">
    <property type="entry name" value="SENSOR HISTIDINE KINASE RCSC"/>
    <property type="match status" value="1"/>
</dbReference>
<dbReference type="Pfam" id="PF00512">
    <property type="entry name" value="HisKA"/>
    <property type="match status" value="1"/>
</dbReference>
<evidence type="ECO:0000256" key="9">
    <source>
        <dbReference type="SAM" id="SignalP"/>
    </source>
</evidence>
<dbReference type="Proteomes" id="UP000095788">
    <property type="component" value="Unassembled WGS sequence"/>
</dbReference>
<feature type="signal peptide" evidence="9">
    <location>
        <begin position="1"/>
        <end position="17"/>
    </location>
</feature>
<dbReference type="PRINTS" id="PR00344">
    <property type="entry name" value="BCTRLSENSOR"/>
</dbReference>
<dbReference type="EC" id="2.7.13.3" evidence="2"/>
<dbReference type="SMART" id="SM00387">
    <property type="entry name" value="HATPase_c"/>
    <property type="match status" value="1"/>
</dbReference>
<keyword evidence="8" id="KW-1133">Transmembrane helix</keyword>
<sequence length="706" mass="81549">MVLLCLLLAGFSLPARAQNNPYKIDDSLYIIYQRATRWNTLPQGLLIADTLYAEATKKKDKKAQCLALTIPVHYYAAANNYDMLEQSAERLRLEARKNDYLQYYYFACTIEINKLLNNGRTLRALQKAEDMKKQAFEDKHDYGIFSCIRTLGNIYRVRGNEALAAEYYQEALVYMQEHLPEQDPTTLYQALIRYYRGKKEEGYDKALELAEKGIREAKTSGSRIGVMREKCQVLYWMRRDDEFRTCYDECLRQMKQYGIGWNETARRLRVYRLVLDKDYEQALKAADSVGNKMEVYRLRREIYVKSGDYEQAYLYASVYNNYKDSLSRLVQSSDLAELTAQLDNERMKLEAKVLEYKNTKLSLANTQLALEQSQSHAELEKINAENSKLVLENRNLELARLNVEAERQKAILKEQQVVSQHQIVVLSLVALILLLFTCFLIFYLYKRRKSMAALQEKNQELTVARDRAEQSDKMKMFFIQNMSHEIRTPLNAIVGFSQMLSLPEMEFTEEEKSEFSLRIQQNSDLLTTLVDDLLDLASLESGKYTMRLEPHSCNAVCQSAIVTVEHRKPENVKLYFTSDVADDYLIVTDEKRLEQVLINFLTNAEKHTEQGEIHLHCSLSEIAGKITFSVADTGSGIPEDKADSIFERFNKLDAFKQGTGLGLNICRIIAERLNGEVRLDRNYTGGSRFLLILPLNGWELTAGNCR</sequence>
<keyword evidence="4 11" id="KW-0808">Transferase</keyword>
<dbReference type="InterPro" id="IPR011990">
    <property type="entry name" value="TPR-like_helical_dom_sf"/>
</dbReference>
<comment type="catalytic activity">
    <reaction evidence="1">
        <text>ATP + protein L-histidine = ADP + protein N-phospho-L-histidine.</text>
        <dbReference type="EC" id="2.7.13.3"/>
    </reaction>
</comment>
<keyword evidence="7" id="KW-0175">Coiled coil</keyword>
<dbReference type="InterPro" id="IPR036097">
    <property type="entry name" value="HisK_dim/P_sf"/>
</dbReference>
<evidence type="ECO:0000256" key="2">
    <source>
        <dbReference type="ARBA" id="ARBA00012438"/>
    </source>
</evidence>
<feature type="transmembrane region" description="Helical" evidence="8">
    <location>
        <begin position="423"/>
        <end position="445"/>
    </location>
</feature>
<evidence type="ECO:0000313" key="13">
    <source>
        <dbReference type="Proteomes" id="UP000095766"/>
    </source>
</evidence>
<reference evidence="13 14" key="1">
    <citation type="submission" date="2015-09" db="EMBL/GenBank/DDBJ databases">
        <authorList>
            <consortium name="Pathogen Informatics"/>
        </authorList>
    </citation>
    <scope>NUCLEOTIDE SEQUENCE [LARGE SCALE GENOMIC DNA]</scope>
    <source>
        <strain evidence="11 13">2789STDY5834898</strain>
        <strain evidence="12 14">2789STDY5834942</strain>
    </source>
</reference>
<dbReference type="RefSeq" id="WP_081028746.1">
    <property type="nucleotide sequence ID" value="NZ_CAXTFW010000020.1"/>
</dbReference>
<evidence type="ECO:0000256" key="3">
    <source>
        <dbReference type="ARBA" id="ARBA00022553"/>
    </source>
</evidence>
<evidence type="ECO:0000256" key="5">
    <source>
        <dbReference type="ARBA" id="ARBA00022777"/>
    </source>
</evidence>
<evidence type="ECO:0000256" key="6">
    <source>
        <dbReference type="ARBA" id="ARBA00023012"/>
    </source>
</evidence>
<dbReference type="Pfam" id="PF02518">
    <property type="entry name" value="HATPase_c"/>
    <property type="match status" value="1"/>
</dbReference>
<evidence type="ECO:0000256" key="8">
    <source>
        <dbReference type="SAM" id="Phobius"/>
    </source>
</evidence>
<dbReference type="CDD" id="cd00082">
    <property type="entry name" value="HisKA"/>
    <property type="match status" value="1"/>
</dbReference>
<evidence type="ECO:0000256" key="4">
    <source>
        <dbReference type="ARBA" id="ARBA00022679"/>
    </source>
</evidence>
<dbReference type="InterPro" id="IPR005467">
    <property type="entry name" value="His_kinase_dom"/>
</dbReference>